<evidence type="ECO:0000256" key="4">
    <source>
        <dbReference type="ARBA" id="ARBA00022912"/>
    </source>
</evidence>
<accession>X6NI31</accession>
<dbReference type="GO" id="GO:0046872">
    <property type="term" value="F:metal ion binding"/>
    <property type="evidence" value="ECO:0007669"/>
    <property type="project" value="UniProtKB-KW"/>
</dbReference>
<dbReference type="PANTHER" id="PTHR11668:SF300">
    <property type="entry name" value="SERINE_THREONINE-PROTEIN PHOSPHATASE"/>
    <property type="match status" value="1"/>
</dbReference>
<dbReference type="GO" id="GO:0004722">
    <property type="term" value="F:protein serine/threonine phosphatase activity"/>
    <property type="evidence" value="ECO:0007669"/>
    <property type="project" value="UniProtKB-EC"/>
</dbReference>
<evidence type="ECO:0000256" key="1">
    <source>
        <dbReference type="ARBA" id="ARBA00013081"/>
    </source>
</evidence>
<dbReference type="Pfam" id="PF16891">
    <property type="entry name" value="STPPase_N"/>
    <property type="match status" value="1"/>
</dbReference>
<name>X6NI31_RETFI</name>
<dbReference type="EMBL" id="ASPP01008170">
    <property type="protein sequence ID" value="ETO25970.1"/>
    <property type="molecule type" value="Genomic_DNA"/>
</dbReference>
<keyword evidence="3" id="KW-0378">Hydrolase</keyword>
<dbReference type="SUPFAM" id="SSF56300">
    <property type="entry name" value="Metallo-dependent phosphatases"/>
    <property type="match status" value="1"/>
</dbReference>
<sequence>MSKEDKKETEFGNTKSSLDCDRIIEKLLSVRQERPGTLVELDESDVDLLCQQSRDIFIKQPVFLELEPPIKIVGDIHGQYYDLLRLFEYSGWPILSNN</sequence>
<evidence type="ECO:0000256" key="5">
    <source>
        <dbReference type="ARBA" id="ARBA00023211"/>
    </source>
</evidence>
<keyword evidence="5" id="KW-0464">Manganese</keyword>
<organism evidence="7 8">
    <name type="scientific">Reticulomyxa filosa</name>
    <dbReference type="NCBI Taxonomy" id="46433"/>
    <lineage>
        <taxon>Eukaryota</taxon>
        <taxon>Sar</taxon>
        <taxon>Rhizaria</taxon>
        <taxon>Retaria</taxon>
        <taxon>Foraminifera</taxon>
        <taxon>Monothalamids</taxon>
        <taxon>Reticulomyxidae</taxon>
        <taxon>Reticulomyxa</taxon>
    </lineage>
</organism>
<protein>
    <recommendedName>
        <fullName evidence="1">protein-serine/threonine phosphatase</fullName>
        <ecNumber evidence="1">3.1.3.16</ecNumber>
    </recommendedName>
</protein>
<dbReference type="PANTHER" id="PTHR11668">
    <property type="entry name" value="SERINE/THREONINE PROTEIN PHOSPHATASE"/>
    <property type="match status" value="1"/>
</dbReference>
<gene>
    <name evidence="7" type="ORF">RFI_11167</name>
</gene>
<dbReference type="EC" id="3.1.3.16" evidence="1"/>
<keyword evidence="8" id="KW-1185">Reference proteome</keyword>
<dbReference type="Proteomes" id="UP000023152">
    <property type="component" value="Unassembled WGS sequence"/>
</dbReference>
<dbReference type="InterPro" id="IPR050341">
    <property type="entry name" value="PP1_catalytic_subunit"/>
</dbReference>
<dbReference type="InterPro" id="IPR031675">
    <property type="entry name" value="STPPase_N"/>
</dbReference>
<proteinExistence type="predicted"/>
<dbReference type="Gene3D" id="3.60.21.10">
    <property type="match status" value="1"/>
</dbReference>
<feature type="domain" description="Serine-threonine protein phosphatase N-terminal" evidence="6">
    <location>
        <begin position="21"/>
        <end position="67"/>
    </location>
</feature>
<dbReference type="GO" id="GO:0005737">
    <property type="term" value="C:cytoplasm"/>
    <property type="evidence" value="ECO:0007669"/>
    <property type="project" value="TreeGrafter"/>
</dbReference>
<keyword evidence="2" id="KW-0479">Metal-binding</keyword>
<dbReference type="GO" id="GO:0005634">
    <property type="term" value="C:nucleus"/>
    <property type="evidence" value="ECO:0007669"/>
    <property type="project" value="TreeGrafter"/>
</dbReference>
<comment type="caution">
    <text evidence="7">The sequence shown here is derived from an EMBL/GenBank/DDBJ whole genome shotgun (WGS) entry which is preliminary data.</text>
</comment>
<dbReference type="OrthoDB" id="1930084at2759"/>
<evidence type="ECO:0000313" key="8">
    <source>
        <dbReference type="Proteomes" id="UP000023152"/>
    </source>
</evidence>
<evidence type="ECO:0000256" key="2">
    <source>
        <dbReference type="ARBA" id="ARBA00022723"/>
    </source>
</evidence>
<evidence type="ECO:0000313" key="7">
    <source>
        <dbReference type="EMBL" id="ETO25970.1"/>
    </source>
</evidence>
<keyword evidence="4" id="KW-0904">Protein phosphatase</keyword>
<evidence type="ECO:0000256" key="3">
    <source>
        <dbReference type="ARBA" id="ARBA00022801"/>
    </source>
</evidence>
<reference evidence="7 8" key="1">
    <citation type="journal article" date="2013" name="Curr. Biol.">
        <title>The Genome of the Foraminiferan Reticulomyxa filosa.</title>
        <authorList>
            <person name="Glockner G."/>
            <person name="Hulsmann N."/>
            <person name="Schleicher M."/>
            <person name="Noegel A.A."/>
            <person name="Eichinger L."/>
            <person name="Gallinger C."/>
            <person name="Pawlowski J."/>
            <person name="Sierra R."/>
            <person name="Euteneuer U."/>
            <person name="Pillet L."/>
            <person name="Moustafa A."/>
            <person name="Platzer M."/>
            <person name="Groth M."/>
            <person name="Szafranski K."/>
            <person name="Schliwa M."/>
        </authorList>
    </citation>
    <scope>NUCLEOTIDE SEQUENCE [LARGE SCALE GENOMIC DNA]</scope>
</reference>
<dbReference type="AlphaFoldDB" id="X6NI31"/>
<dbReference type="InterPro" id="IPR029052">
    <property type="entry name" value="Metallo-depent_PP-like"/>
</dbReference>
<evidence type="ECO:0000259" key="6">
    <source>
        <dbReference type="Pfam" id="PF16891"/>
    </source>
</evidence>